<dbReference type="SMART" id="SM00257">
    <property type="entry name" value="LysM"/>
    <property type="match status" value="1"/>
</dbReference>
<evidence type="ECO:0000313" key="2">
    <source>
        <dbReference type="EMBL" id="MEJ2869098.1"/>
    </source>
</evidence>
<dbReference type="PROSITE" id="PS51782">
    <property type="entry name" value="LYSM"/>
    <property type="match status" value="1"/>
</dbReference>
<dbReference type="Proteomes" id="UP001385809">
    <property type="component" value="Unassembled WGS sequence"/>
</dbReference>
<name>A0ABU8MQ86_9PSEU</name>
<dbReference type="RefSeq" id="WP_337695676.1">
    <property type="nucleotide sequence ID" value="NZ_JBBEGN010000006.1"/>
</dbReference>
<sequence length="110" mass="11122">MRVARVVGLVVLVVLLVAVISEPTSSAGTARAGGRALGAVGTSLGEFVSSLSIGSSATPGREDAAVYTVRPGDTLSSIAATQGVPVETLAARNDVVDPDLIRPGRRLVVR</sequence>
<protein>
    <submittedName>
        <fullName evidence="2">LysM domain-containing protein</fullName>
    </submittedName>
</protein>
<dbReference type="CDD" id="cd00118">
    <property type="entry name" value="LysM"/>
    <property type="match status" value="1"/>
</dbReference>
<proteinExistence type="predicted"/>
<dbReference type="Pfam" id="PF01476">
    <property type="entry name" value="LysM"/>
    <property type="match status" value="1"/>
</dbReference>
<feature type="domain" description="LysM" evidence="1">
    <location>
        <begin position="65"/>
        <end position="109"/>
    </location>
</feature>
<organism evidence="2 3">
    <name type="scientific">Actinomycetospora aurantiaca</name>
    <dbReference type="NCBI Taxonomy" id="3129233"/>
    <lineage>
        <taxon>Bacteria</taxon>
        <taxon>Bacillati</taxon>
        <taxon>Actinomycetota</taxon>
        <taxon>Actinomycetes</taxon>
        <taxon>Pseudonocardiales</taxon>
        <taxon>Pseudonocardiaceae</taxon>
        <taxon>Actinomycetospora</taxon>
    </lineage>
</organism>
<evidence type="ECO:0000313" key="3">
    <source>
        <dbReference type="Proteomes" id="UP001385809"/>
    </source>
</evidence>
<comment type="caution">
    <text evidence="2">The sequence shown here is derived from an EMBL/GenBank/DDBJ whole genome shotgun (WGS) entry which is preliminary data.</text>
</comment>
<evidence type="ECO:0000259" key="1">
    <source>
        <dbReference type="PROSITE" id="PS51782"/>
    </source>
</evidence>
<reference evidence="2 3" key="1">
    <citation type="submission" date="2024-03" db="EMBL/GenBank/DDBJ databases">
        <title>Actinomycetospora sp. OC33-EN08, a novel actinomycete isolated from wild orchid (Aerides multiflora).</title>
        <authorList>
            <person name="Suriyachadkun C."/>
        </authorList>
    </citation>
    <scope>NUCLEOTIDE SEQUENCE [LARGE SCALE GENOMIC DNA]</scope>
    <source>
        <strain evidence="2 3">OC33-EN08</strain>
    </source>
</reference>
<dbReference type="InterPro" id="IPR018392">
    <property type="entry name" value="LysM"/>
</dbReference>
<dbReference type="InterPro" id="IPR036779">
    <property type="entry name" value="LysM_dom_sf"/>
</dbReference>
<accession>A0ABU8MQ86</accession>
<gene>
    <name evidence="2" type="ORF">WCD74_15095</name>
</gene>
<keyword evidence="3" id="KW-1185">Reference proteome</keyword>
<dbReference type="EMBL" id="JBBEGN010000006">
    <property type="protein sequence ID" value="MEJ2869098.1"/>
    <property type="molecule type" value="Genomic_DNA"/>
</dbReference>
<dbReference type="Gene3D" id="3.10.350.10">
    <property type="entry name" value="LysM domain"/>
    <property type="match status" value="1"/>
</dbReference>
<dbReference type="SUPFAM" id="SSF54106">
    <property type="entry name" value="LysM domain"/>
    <property type="match status" value="1"/>
</dbReference>